<feature type="signal peptide" evidence="2">
    <location>
        <begin position="1"/>
        <end position="21"/>
    </location>
</feature>
<dbReference type="GO" id="GO:0009277">
    <property type="term" value="C:fungal-type cell wall"/>
    <property type="evidence" value="ECO:0007669"/>
    <property type="project" value="TreeGrafter"/>
</dbReference>
<dbReference type="Proteomes" id="UP000076584">
    <property type="component" value="Unassembled WGS sequence"/>
</dbReference>
<dbReference type="EMBL" id="LFIW01002090">
    <property type="protein sequence ID" value="KZL79464.1"/>
    <property type="molecule type" value="Genomic_DNA"/>
</dbReference>
<dbReference type="InterPro" id="IPR038843">
    <property type="entry name" value="Sed1/Spi1"/>
</dbReference>
<accession>A0A161VQN1</accession>
<evidence type="ECO:0000256" key="2">
    <source>
        <dbReference type="SAM" id="SignalP"/>
    </source>
</evidence>
<evidence type="ECO:0000256" key="1">
    <source>
        <dbReference type="SAM" id="MobiDB-lite"/>
    </source>
</evidence>
<keyword evidence="4" id="KW-1185">Reference proteome</keyword>
<proteinExistence type="predicted"/>
<sequence>MMQAQSILATIGLVAAGTASAALLPSSGVYPPGYNGTDIYTITKIWDHVTTYCPEPTTLYYNNRTYTIDKPTTFIIPDCPCTQTYTTHSKDGYKPTSYVLPSPPAQTDGAAQSGAGAAGVPGTTPTTPGQKPGGTSAAVVTAGAERRAAAGIALAAGVVAALAL</sequence>
<feature type="compositionally biased region" description="Low complexity" evidence="1">
    <location>
        <begin position="109"/>
        <end position="137"/>
    </location>
</feature>
<evidence type="ECO:0000313" key="3">
    <source>
        <dbReference type="EMBL" id="KZL79464.1"/>
    </source>
</evidence>
<keyword evidence="2" id="KW-0732">Signal</keyword>
<dbReference type="PANTHER" id="PTHR35523:SF1">
    <property type="entry name" value="CELL WALL PROTEIN SED1"/>
    <property type="match status" value="1"/>
</dbReference>
<dbReference type="GO" id="GO:0031505">
    <property type="term" value="P:fungal-type cell wall organization"/>
    <property type="evidence" value="ECO:0007669"/>
    <property type="project" value="InterPro"/>
</dbReference>
<gene>
    <name evidence="3" type="ORF">CI238_08616</name>
</gene>
<comment type="caution">
    <text evidence="3">The sequence shown here is derived from an EMBL/GenBank/DDBJ whole genome shotgun (WGS) entry which is preliminary data.</text>
</comment>
<dbReference type="PANTHER" id="PTHR35523">
    <property type="entry name" value="CELL WALL PROTEIN SED1"/>
    <property type="match status" value="1"/>
</dbReference>
<dbReference type="AlphaFoldDB" id="A0A161VQN1"/>
<dbReference type="GO" id="GO:0005199">
    <property type="term" value="F:structural constituent of cell wall"/>
    <property type="evidence" value="ECO:0007669"/>
    <property type="project" value="InterPro"/>
</dbReference>
<evidence type="ECO:0000313" key="4">
    <source>
        <dbReference type="Proteomes" id="UP000076584"/>
    </source>
</evidence>
<name>A0A161VQN1_COLIC</name>
<protein>
    <submittedName>
        <fullName evidence="3">Cell wall protein</fullName>
    </submittedName>
</protein>
<feature type="region of interest" description="Disordered" evidence="1">
    <location>
        <begin position="101"/>
        <end position="137"/>
    </location>
</feature>
<organism evidence="3 4">
    <name type="scientific">Colletotrichum incanum</name>
    <name type="common">Soybean anthracnose fungus</name>
    <dbReference type="NCBI Taxonomy" id="1573173"/>
    <lineage>
        <taxon>Eukaryota</taxon>
        <taxon>Fungi</taxon>
        <taxon>Dikarya</taxon>
        <taxon>Ascomycota</taxon>
        <taxon>Pezizomycotina</taxon>
        <taxon>Sordariomycetes</taxon>
        <taxon>Hypocreomycetidae</taxon>
        <taxon>Glomerellales</taxon>
        <taxon>Glomerellaceae</taxon>
        <taxon>Colletotrichum</taxon>
        <taxon>Colletotrichum spaethianum species complex</taxon>
    </lineage>
</organism>
<feature type="chain" id="PRO_5007828118" evidence="2">
    <location>
        <begin position="22"/>
        <end position="164"/>
    </location>
</feature>
<reference evidence="3 4" key="1">
    <citation type="submission" date="2015-06" db="EMBL/GenBank/DDBJ databases">
        <title>Survival trade-offs in plant roots during colonization by closely related pathogenic and mutualistic fungi.</title>
        <authorList>
            <person name="Hacquard S."/>
            <person name="Kracher B."/>
            <person name="Hiruma K."/>
            <person name="Weinman A."/>
            <person name="Muench P."/>
            <person name="Garrido Oter R."/>
            <person name="Ver Loren van Themaat E."/>
            <person name="Dallerey J.-F."/>
            <person name="Damm U."/>
            <person name="Henrissat B."/>
            <person name="Lespinet O."/>
            <person name="Thon M."/>
            <person name="Kemen E."/>
            <person name="McHardy A.C."/>
            <person name="Schulze-Lefert P."/>
            <person name="O'Connell R.J."/>
        </authorList>
    </citation>
    <scope>NUCLEOTIDE SEQUENCE [LARGE SCALE GENOMIC DNA]</scope>
    <source>
        <strain evidence="3 4">MAFF 238704</strain>
    </source>
</reference>